<accession>A0A0F9EM57</accession>
<proteinExistence type="predicted"/>
<reference evidence="1" key="1">
    <citation type="journal article" date="2015" name="Nature">
        <title>Complex archaea that bridge the gap between prokaryotes and eukaryotes.</title>
        <authorList>
            <person name="Spang A."/>
            <person name="Saw J.H."/>
            <person name="Jorgensen S.L."/>
            <person name="Zaremba-Niedzwiedzka K."/>
            <person name="Martijn J."/>
            <person name="Lind A.E."/>
            <person name="van Eijk R."/>
            <person name="Schleper C."/>
            <person name="Guy L."/>
            <person name="Ettema T.J."/>
        </authorList>
    </citation>
    <scope>NUCLEOTIDE SEQUENCE</scope>
</reference>
<dbReference type="AlphaFoldDB" id="A0A0F9EM57"/>
<protein>
    <submittedName>
        <fullName evidence="1">Uncharacterized protein</fullName>
    </submittedName>
</protein>
<evidence type="ECO:0000313" key="1">
    <source>
        <dbReference type="EMBL" id="KKL67316.1"/>
    </source>
</evidence>
<comment type="caution">
    <text evidence="1">The sequence shown here is derived from an EMBL/GenBank/DDBJ whole genome shotgun (WGS) entry which is preliminary data.</text>
</comment>
<name>A0A0F9EM57_9ZZZZ</name>
<sequence>MTKDQLLHLSHALNSMEHYLASAERYYEATHLPIPSSLINIAGYLKTAKMIVEPALNEALLRQPQSDFEHHGG</sequence>
<organism evidence="1">
    <name type="scientific">marine sediment metagenome</name>
    <dbReference type="NCBI Taxonomy" id="412755"/>
    <lineage>
        <taxon>unclassified sequences</taxon>
        <taxon>metagenomes</taxon>
        <taxon>ecological metagenomes</taxon>
    </lineage>
</organism>
<dbReference type="EMBL" id="LAZR01026903">
    <property type="protein sequence ID" value="KKL67316.1"/>
    <property type="molecule type" value="Genomic_DNA"/>
</dbReference>
<gene>
    <name evidence="1" type="ORF">LCGC14_2136230</name>
</gene>